<protein>
    <submittedName>
        <fullName evidence="2">Uncharacterized protein</fullName>
    </submittedName>
</protein>
<reference evidence="2 3" key="1">
    <citation type="submission" date="2024-03" db="EMBL/GenBank/DDBJ databases">
        <title>High-quality draft genome sequencing of Tistrella sp. BH-R2-4.</title>
        <authorList>
            <person name="Dong C."/>
        </authorList>
    </citation>
    <scope>NUCLEOTIDE SEQUENCE [LARGE SCALE GENOMIC DNA]</scope>
    <source>
        <strain evidence="2 3">BH-R2-4</strain>
    </source>
</reference>
<dbReference type="EMBL" id="JBBKTW010000012">
    <property type="protein sequence ID" value="MEN2991605.1"/>
    <property type="molecule type" value="Genomic_DNA"/>
</dbReference>
<evidence type="ECO:0000313" key="3">
    <source>
        <dbReference type="Proteomes" id="UP001413721"/>
    </source>
</evidence>
<dbReference type="Proteomes" id="UP001413721">
    <property type="component" value="Unassembled WGS sequence"/>
</dbReference>
<proteinExistence type="predicted"/>
<keyword evidence="3" id="KW-1185">Reference proteome</keyword>
<comment type="caution">
    <text evidence="2">The sequence shown here is derived from an EMBL/GenBank/DDBJ whole genome shotgun (WGS) entry which is preliminary data.</text>
</comment>
<feature type="region of interest" description="Disordered" evidence="1">
    <location>
        <begin position="1"/>
        <end position="20"/>
    </location>
</feature>
<evidence type="ECO:0000313" key="2">
    <source>
        <dbReference type="EMBL" id="MEN2991605.1"/>
    </source>
</evidence>
<name>A0ABU9YS10_9PROT</name>
<organism evidence="2 3">
    <name type="scientific">Tistrella arctica</name>
    <dbReference type="NCBI Taxonomy" id="3133430"/>
    <lineage>
        <taxon>Bacteria</taxon>
        <taxon>Pseudomonadati</taxon>
        <taxon>Pseudomonadota</taxon>
        <taxon>Alphaproteobacteria</taxon>
        <taxon>Geminicoccales</taxon>
        <taxon>Geminicoccaceae</taxon>
        <taxon>Tistrella</taxon>
    </lineage>
</organism>
<feature type="compositionally biased region" description="Basic and acidic residues" evidence="1">
    <location>
        <begin position="1"/>
        <end position="12"/>
    </location>
</feature>
<gene>
    <name evidence="2" type="ORF">WG926_25055</name>
</gene>
<accession>A0ABU9YS10</accession>
<evidence type="ECO:0000256" key="1">
    <source>
        <dbReference type="SAM" id="MobiDB-lite"/>
    </source>
</evidence>
<dbReference type="RefSeq" id="WP_345935701.1">
    <property type="nucleotide sequence ID" value="NZ_JBBKTV010000014.1"/>
</dbReference>
<sequence length="90" mass="10120">MANYAKMDHEGGEDTIPPRRKAGFRYPASLHYVLGVNMDAEGAFNFCSPATDRPDLRMLFWQSSCMRNSASQYDGTDVELGTPMPLKMVR</sequence>